<evidence type="ECO:0000256" key="1">
    <source>
        <dbReference type="ARBA" id="ARBA00004477"/>
    </source>
</evidence>
<dbReference type="Pfam" id="PF06417">
    <property type="entry name" value="EMC4"/>
    <property type="match status" value="1"/>
</dbReference>
<dbReference type="STRING" id="1382522.W6MY21"/>
<protein>
    <recommendedName>
        <fullName evidence="3 8">ER membrane protein complex subunit 4</fullName>
    </recommendedName>
</protein>
<dbReference type="HOGENOM" id="CLU_098404_2_0_1"/>
<gene>
    <name evidence="9" type="ORF">KUCA_T00005869001</name>
</gene>
<dbReference type="RefSeq" id="XP_022461857.1">
    <property type="nucleotide sequence ID" value="XM_022603374.1"/>
</dbReference>
<reference evidence="9" key="1">
    <citation type="submission" date="2013-12" db="EMBL/GenBank/DDBJ databases">
        <authorList>
            <person name="Genoscope - CEA"/>
        </authorList>
    </citation>
    <scope>NUCLEOTIDE SEQUENCE</scope>
    <source>
        <strain evidence="9">CBS 1993</strain>
    </source>
</reference>
<dbReference type="Proteomes" id="UP000019384">
    <property type="component" value="Unassembled WGS sequence"/>
</dbReference>
<evidence type="ECO:0000256" key="8">
    <source>
        <dbReference type="PIRNR" id="PIRNR017207"/>
    </source>
</evidence>
<organism evidence="9 10">
    <name type="scientific">Kuraishia capsulata CBS 1993</name>
    <dbReference type="NCBI Taxonomy" id="1382522"/>
    <lineage>
        <taxon>Eukaryota</taxon>
        <taxon>Fungi</taxon>
        <taxon>Dikarya</taxon>
        <taxon>Ascomycota</taxon>
        <taxon>Saccharomycotina</taxon>
        <taxon>Pichiomycetes</taxon>
        <taxon>Pichiales</taxon>
        <taxon>Pichiaceae</taxon>
        <taxon>Kuraishia</taxon>
    </lineage>
</organism>
<dbReference type="PIRSF" id="PIRSF017207">
    <property type="entry name" value="UCP017207_TM-p85"/>
    <property type="match status" value="1"/>
</dbReference>
<evidence type="ECO:0000313" key="9">
    <source>
        <dbReference type="EMBL" id="CDK29875.1"/>
    </source>
</evidence>
<keyword evidence="5" id="KW-0256">Endoplasmic reticulum</keyword>
<evidence type="ECO:0000256" key="2">
    <source>
        <dbReference type="ARBA" id="ARBA00007715"/>
    </source>
</evidence>
<evidence type="ECO:0000256" key="6">
    <source>
        <dbReference type="ARBA" id="ARBA00022989"/>
    </source>
</evidence>
<comment type="subcellular location">
    <subcellularLocation>
        <location evidence="1">Endoplasmic reticulum membrane</location>
        <topology evidence="1">Multi-pass membrane protein</topology>
    </subcellularLocation>
</comment>
<keyword evidence="4" id="KW-0812">Transmembrane</keyword>
<dbReference type="GO" id="GO:0005789">
    <property type="term" value="C:endoplasmic reticulum membrane"/>
    <property type="evidence" value="ECO:0007669"/>
    <property type="project" value="UniProtKB-SubCell"/>
</dbReference>
<reference evidence="9" key="2">
    <citation type="submission" date="2014-02" db="EMBL/GenBank/DDBJ databases">
        <title>Complete DNA sequence of /Kuraishia capsulata/ illustrates novel genomic features among budding yeasts (/Saccharomycotina/).</title>
        <authorList>
            <person name="Morales L."/>
            <person name="Noel B."/>
            <person name="Porcel B."/>
            <person name="Marcet-Houben M."/>
            <person name="Hullo M-F."/>
            <person name="Sacerdot C."/>
            <person name="Tekaia F."/>
            <person name="Leh-Louis V."/>
            <person name="Despons L."/>
            <person name="Khanna V."/>
            <person name="Aury J-M."/>
            <person name="Barbe V."/>
            <person name="Couloux A."/>
            <person name="Labadie K."/>
            <person name="Pelletier E."/>
            <person name="Souciet J-L."/>
            <person name="Boekhout T."/>
            <person name="Gabaldon T."/>
            <person name="Wincker P."/>
            <person name="Dujon B."/>
        </authorList>
    </citation>
    <scope>NUCLEOTIDE SEQUENCE</scope>
    <source>
        <strain evidence="9">CBS 1993</strain>
    </source>
</reference>
<dbReference type="PANTHER" id="PTHR19315">
    <property type="entry name" value="ER MEMBRANE PROTEIN COMPLEX SUBUNIT 4"/>
    <property type="match status" value="1"/>
</dbReference>
<evidence type="ECO:0000256" key="3">
    <source>
        <dbReference type="ARBA" id="ARBA00020820"/>
    </source>
</evidence>
<keyword evidence="6" id="KW-1133">Transmembrane helix</keyword>
<evidence type="ECO:0000256" key="5">
    <source>
        <dbReference type="ARBA" id="ARBA00022824"/>
    </source>
</evidence>
<evidence type="ECO:0000256" key="4">
    <source>
        <dbReference type="ARBA" id="ARBA00022692"/>
    </source>
</evidence>
<evidence type="ECO:0000256" key="7">
    <source>
        <dbReference type="ARBA" id="ARBA00023136"/>
    </source>
</evidence>
<dbReference type="AlphaFoldDB" id="W6MY21"/>
<comment type="similarity">
    <text evidence="2 8">Belongs to the EMC4 family.</text>
</comment>
<proteinExistence type="inferred from homology"/>
<keyword evidence="7 8" id="KW-0472">Membrane</keyword>
<dbReference type="EMBL" id="HG793131">
    <property type="protein sequence ID" value="CDK29875.1"/>
    <property type="molecule type" value="Genomic_DNA"/>
</dbReference>
<accession>W6MY21</accession>
<evidence type="ECO:0000313" key="10">
    <source>
        <dbReference type="Proteomes" id="UP000019384"/>
    </source>
</evidence>
<keyword evidence="10" id="KW-1185">Reference proteome</keyword>
<dbReference type="InterPro" id="IPR009445">
    <property type="entry name" value="TMEM85/Emc4"/>
</dbReference>
<dbReference type="OrthoDB" id="369569at2759"/>
<dbReference type="GeneID" id="34523245"/>
<name>W6MY21_9ASCO</name>
<sequence length="176" mass="20123">MSFYDLYLKPETSKKQITKSVQLVPPPGYTETPKKVKGSKDAERIVKNYDLQRLKMRKAWEMAYSPAKNIPMNLVMMYFSPNTLQLIPIMMTLMLFVNPLKEIWTVNQTFNDLDIGETNEGGYDRFLMKVLYTLCSLGTMAVGVWKLNGMGLIPNSSSDWLAWEAPTIGQIRSIVI</sequence>